<dbReference type="Proteomes" id="UP001054945">
    <property type="component" value="Unassembled WGS sequence"/>
</dbReference>
<dbReference type="AlphaFoldDB" id="A0AAV4QH90"/>
<name>A0AAV4QH90_CAEEX</name>
<accession>A0AAV4QH90</accession>
<evidence type="ECO:0000313" key="2">
    <source>
        <dbReference type="Proteomes" id="UP001054945"/>
    </source>
</evidence>
<reference evidence="1 2" key="1">
    <citation type="submission" date="2021-06" db="EMBL/GenBank/DDBJ databases">
        <title>Caerostris extrusa draft genome.</title>
        <authorList>
            <person name="Kono N."/>
            <person name="Arakawa K."/>
        </authorList>
    </citation>
    <scope>NUCLEOTIDE SEQUENCE [LARGE SCALE GENOMIC DNA]</scope>
</reference>
<protein>
    <submittedName>
        <fullName evidence="1">Uncharacterized protein</fullName>
    </submittedName>
</protein>
<proteinExistence type="predicted"/>
<dbReference type="EMBL" id="BPLR01006291">
    <property type="protein sequence ID" value="GIY08790.1"/>
    <property type="molecule type" value="Genomic_DNA"/>
</dbReference>
<sequence>MKGKPRISSILSKAKEDICKYGVGHFLLKRKKIAIIKERAGKCDKVLLSGLLLAFPERLELNSTEIELSWE</sequence>
<gene>
    <name evidence="1" type="ORF">CEXT_445471</name>
</gene>
<keyword evidence="2" id="KW-1185">Reference proteome</keyword>
<evidence type="ECO:0000313" key="1">
    <source>
        <dbReference type="EMBL" id="GIY08790.1"/>
    </source>
</evidence>
<organism evidence="1 2">
    <name type="scientific">Caerostris extrusa</name>
    <name type="common">Bark spider</name>
    <name type="synonym">Caerostris bankana</name>
    <dbReference type="NCBI Taxonomy" id="172846"/>
    <lineage>
        <taxon>Eukaryota</taxon>
        <taxon>Metazoa</taxon>
        <taxon>Ecdysozoa</taxon>
        <taxon>Arthropoda</taxon>
        <taxon>Chelicerata</taxon>
        <taxon>Arachnida</taxon>
        <taxon>Araneae</taxon>
        <taxon>Araneomorphae</taxon>
        <taxon>Entelegynae</taxon>
        <taxon>Araneoidea</taxon>
        <taxon>Araneidae</taxon>
        <taxon>Caerostris</taxon>
    </lineage>
</organism>
<comment type="caution">
    <text evidence="1">The sequence shown here is derived from an EMBL/GenBank/DDBJ whole genome shotgun (WGS) entry which is preliminary data.</text>
</comment>